<dbReference type="PANTHER" id="PTHR44196:SF1">
    <property type="entry name" value="DEHYDROGENASE_REDUCTASE SDR FAMILY MEMBER 7B"/>
    <property type="match status" value="1"/>
</dbReference>
<organism evidence="4 5">
    <name type="scientific">Ligilactobacillus ubinensis</name>
    <dbReference type="NCBI Taxonomy" id="2876789"/>
    <lineage>
        <taxon>Bacteria</taxon>
        <taxon>Bacillati</taxon>
        <taxon>Bacillota</taxon>
        <taxon>Bacilli</taxon>
        <taxon>Lactobacillales</taxon>
        <taxon>Lactobacillaceae</taxon>
        <taxon>Ligilactobacillus</taxon>
    </lineage>
</organism>
<comment type="similarity">
    <text evidence="1 3">Belongs to the short-chain dehydrogenases/reductases (SDR) family.</text>
</comment>
<dbReference type="GO" id="GO:0016616">
    <property type="term" value="F:oxidoreductase activity, acting on the CH-OH group of donors, NAD or NADP as acceptor"/>
    <property type="evidence" value="ECO:0007669"/>
    <property type="project" value="UniProtKB-ARBA"/>
</dbReference>
<dbReference type="Pfam" id="PF00106">
    <property type="entry name" value="adh_short"/>
    <property type="match status" value="1"/>
</dbReference>
<dbReference type="EMBL" id="JAIULA010000008">
    <property type="protein sequence ID" value="MCP0886804.1"/>
    <property type="molecule type" value="Genomic_DNA"/>
</dbReference>
<comment type="caution">
    <text evidence="4">The sequence shown here is derived from an EMBL/GenBank/DDBJ whole genome shotgun (WGS) entry which is preliminary data.</text>
</comment>
<evidence type="ECO:0000256" key="3">
    <source>
        <dbReference type="RuleBase" id="RU000363"/>
    </source>
</evidence>
<dbReference type="Proteomes" id="UP001139006">
    <property type="component" value="Unassembled WGS sequence"/>
</dbReference>
<dbReference type="PANTHER" id="PTHR44196">
    <property type="entry name" value="DEHYDROGENASE/REDUCTASE SDR FAMILY MEMBER 7B"/>
    <property type="match status" value="1"/>
</dbReference>
<protein>
    <submittedName>
        <fullName evidence="4">SDR family oxidoreductase</fullName>
    </submittedName>
</protein>
<gene>
    <name evidence="4" type="ORF">LB941_05560</name>
</gene>
<dbReference type="PRINTS" id="PR00080">
    <property type="entry name" value="SDRFAMILY"/>
</dbReference>
<evidence type="ECO:0000256" key="2">
    <source>
        <dbReference type="ARBA" id="ARBA00023002"/>
    </source>
</evidence>
<reference evidence="4 5" key="1">
    <citation type="journal article" date="2023" name="Int. J. Syst. Evol. Microbiol.">
        <title>Ligilactobacillus ubinensis sp. nov., a novel species isolated from the wild ferment of a durian fruit (Durio zibethinus).</title>
        <authorList>
            <person name="Heng Y.C."/>
            <person name="Menon N."/>
            <person name="Chen B."/>
            <person name="Loo B.Z.L."/>
            <person name="Wong G.W.J."/>
            <person name="Lim A.C.H."/>
            <person name="Silvaraju S."/>
            <person name="Kittelmann S."/>
        </authorList>
    </citation>
    <scope>NUCLEOTIDE SEQUENCE [LARGE SCALE GENOMIC DNA]</scope>
    <source>
        <strain evidence="4 5">WILCCON 0076</strain>
    </source>
</reference>
<dbReference type="InterPro" id="IPR020904">
    <property type="entry name" value="Sc_DH/Rdtase_CS"/>
</dbReference>
<dbReference type="InterPro" id="IPR036291">
    <property type="entry name" value="NAD(P)-bd_dom_sf"/>
</dbReference>
<dbReference type="FunFam" id="3.40.50.720:FF:000047">
    <property type="entry name" value="NADP-dependent L-serine/L-allo-threonine dehydrogenase"/>
    <property type="match status" value="1"/>
</dbReference>
<dbReference type="Gene3D" id="3.40.50.720">
    <property type="entry name" value="NAD(P)-binding Rossmann-like Domain"/>
    <property type="match status" value="1"/>
</dbReference>
<keyword evidence="5" id="KW-1185">Reference proteome</keyword>
<sequence>MTGYKELKNLRNRVVLITGASGGLGEQIAYQAAKRGAIVVVCARRMDKLQQVVANCREISGRLAFAYTLDVSKTDDIEKVVTKIESEVGPIDVLINNAGFGLMEEFLKFDMNIMEEMFKVNVLGLIYMSKFTALQMGKRHRGAIINIASMAGKIATPKSTIYSATKFAVLGFSNALRLELKKLGISVLTVNPGPIKTEFFAKADKSGNYLNNLGNYVLDSKVVASKIVQTIGTSKRELNIPYIMEVADHLYHMFPRLGDCLANSIFNKK</sequence>
<dbReference type="GO" id="GO:0016020">
    <property type="term" value="C:membrane"/>
    <property type="evidence" value="ECO:0007669"/>
    <property type="project" value="TreeGrafter"/>
</dbReference>
<name>A0A9X2FJ77_9LACO</name>
<dbReference type="AlphaFoldDB" id="A0A9X2FJ77"/>
<dbReference type="PROSITE" id="PS00061">
    <property type="entry name" value="ADH_SHORT"/>
    <property type="match status" value="1"/>
</dbReference>
<dbReference type="SUPFAM" id="SSF51735">
    <property type="entry name" value="NAD(P)-binding Rossmann-fold domains"/>
    <property type="match status" value="1"/>
</dbReference>
<dbReference type="PRINTS" id="PR00081">
    <property type="entry name" value="GDHRDH"/>
</dbReference>
<dbReference type="PIRSF" id="PIRSF000126">
    <property type="entry name" value="11-beta-HSD1"/>
    <property type="match status" value="1"/>
</dbReference>
<proteinExistence type="inferred from homology"/>
<evidence type="ECO:0000256" key="1">
    <source>
        <dbReference type="ARBA" id="ARBA00006484"/>
    </source>
</evidence>
<dbReference type="RefSeq" id="WP_253360180.1">
    <property type="nucleotide sequence ID" value="NZ_JAIULA010000008.1"/>
</dbReference>
<accession>A0A9X2FJ77</accession>
<keyword evidence="2" id="KW-0560">Oxidoreductase</keyword>
<evidence type="ECO:0000313" key="5">
    <source>
        <dbReference type="Proteomes" id="UP001139006"/>
    </source>
</evidence>
<evidence type="ECO:0000313" key="4">
    <source>
        <dbReference type="EMBL" id="MCP0886804.1"/>
    </source>
</evidence>
<dbReference type="InterPro" id="IPR002347">
    <property type="entry name" value="SDR_fam"/>
</dbReference>